<comment type="caution">
    <text evidence="5">The sequence shown here is derived from an EMBL/GenBank/DDBJ whole genome shotgun (WGS) entry which is preliminary data.</text>
</comment>
<dbReference type="InterPro" id="IPR051047">
    <property type="entry name" value="AccD/PCCB"/>
</dbReference>
<dbReference type="GO" id="GO:0004658">
    <property type="term" value="F:propionyl-CoA carboxylase activity"/>
    <property type="evidence" value="ECO:0007669"/>
    <property type="project" value="UniProtKB-EC"/>
</dbReference>
<feature type="domain" description="CoA carboxyltransferase N-terminal" evidence="3">
    <location>
        <begin position="34"/>
        <end position="293"/>
    </location>
</feature>
<feature type="region of interest" description="Disordered" evidence="2">
    <location>
        <begin position="1"/>
        <end position="37"/>
    </location>
</feature>
<dbReference type="eggNOG" id="COG4799">
    <property type="taxonomic scope" value="Bacteria"/>
</dbReference>
<dbReference type="GO" id="GO:0016740">
    <property type="term" value="F:transferase activity"/>
    <property type="evidence" value="ECO:0007669"/>
    <property type="project" value="UniProtKB-KW"/>
</dbReference>
<dbReference type="FunFam" id="3.90.226.10:FF:000017">
    <property type="entry name" value="Propionyl-CoA carboxylase subunit beta 5"/>
    <property type="match status" value="1"/>
</dbReference>
<keyword evidence="5" id="KW-0808">Transferase</keyword>
<evidence type="ECO:0000313" key="5">
    <source>
        <dbReference type="EMBL" id="EWC62843.1"/>
    </source>
</evidence>
<feature type="domain" description="CoA carboxyltransferase C-terminal" evidence="4">
    <location>
        <begin position="302"/>
        <end position="547"/>
    </location>
</feature>
<dbReference type="PROSITE" id="PS50980">
    <property type="entry name" value="COA_CT_NTER"/>
    <property type="match status" value="1"/>
</dbReference>
<dbReference type="FunFam" id="3.90.226.10:FF:000016">
    <property type="entry name" value="Propionyl-CoA carboxylase, beta subunit"/>
    <property type="match status" value="1"/>
</dbReference>
<dbReference type="STRING" id="909613.UO65_1877"/>
<evidence type="ECO:0000256" key="2">
    <source>
        <dbReference type="SAM" id="MobiDB-lite"/>
    </source>
</evidence>
<dbReference type="PROSITE" id="PS50989">
    <property type="entry name" value="COA_CT_CTER"/>
    <property type="match status" value="1"/>
</dbReference>
<dbReference type="GO" id="GO:0015977">
    <property type="term" value="P:carbon fixation"/>
    <property type="evidence" value="ECO:0007669"/>
    <property type="project" value="UniProtKB-ARBA"/>
</dbReference>
<protein>
    <submittedName>
        <fullName evidence="5">Acetyl-coenzyme A carboxyl transferase alpha chain</fullName>
        <ecNumber evidence="5">6.4.1.2</ecNumber>
        <ecNumber evidence="5">6.4.1.3</ecNumber>
    </submittedName>
</protein>
<dbReference type="Gene3D" id="3.90.226.10">
    <property type="entry name" value="2-enoyl-CoA Hydratase, Chain A, domain 1"/>
    <property type="match status" value="2"/>
</dbReference>
<proteinExistence type="inferred from homology"/>
<evidence type="ECO:0000256" key="1">
    <source>
        <dbReference type="ARBA" id="ARBA00006102"/>
    </source>
</evidence>
<dbReference type="EMBL" id="AYXG01000070">
    <property type="protein sequence ID" value="EWC62843.1"/>
    <property type="molecule type" value="Genomic_DNA"/>
</dbReference>
<evidence type="ECO:0000259" key="4">
    <source>
        <dbReference type="PROSITE" id="PS50989"/>
    </source>
</evidence>
<evidence type="ECO:0000259" key="3">
    <source>
        <dbReference type="PROSITE" id="PS50980"/>
    </source>
</evidence>
<feature type="compositionally biased region" description="Pro residues" evidence="2">
    <location>
        <begin position="15"/>
        <end position="30"/>
    </location>
</feature>
<dbReference type="AlphaFoldDB" id="W7IRC0"/>
<gene>
    <name evidence="5" type="ORF">UO65_1877</name>
</gene>
<name>W7IRC0_9PSEU</name>
<dbReference type="InterPro" id="IPR011763">
    <property type="entry name" value="COA_CT_C"/>
</dbReference>
<dbReference type="PANTHER" id="PTHR43842:SF2">
    <property type="entry name" value="PROPIONYL-COA CARBOXYLASE BETA CHAIN, MITOCHONDRIAL"/>
    <property type="match status" value="1"/>
</dbReference>
<dbReference type="EC" id="6.4.1.2" evidence="5"/>
<dbReference type="GO" id="GO:0003989">
    <property type="term" value="F:acetyl-CoA carboxylase activity"/>
    <property type="evidence" value="ECO:0007669"/>
    <property type="project" value="UniProtKB-EC"/>
</dbReference>
<organism evidence="5 6">
    <name type="scientific">Actinokineospora spheciospongiae</name>
    <dbReference type="NCBI Taxonomy" id="909613"/>
    <lineage>
        <taxon>Bacteria</taxon>
        <taxon>Bacillati</taxon>
        <taxon>Actinomycetota</taxon>
        <taxon>Actinomycetes</taxon>
        <taxon>Pseudonocardiales</taxon>
        <taxon>Pseudonocardiaceae</taxon>
        <taxon>Actinokineospora</taxon>
    </lineage>
</organism>
<dbReference type="EC" id="6.4.1.3" evidence="5"/>
<reference evidence="5 6" key="1">
    <citation type="journal article" date="2014" name="Genome Announc.">
        <title>Draft Genome Sequence of the Antitrypanosomally Active Sponge-Associated Bacterium Actinokineospora sp. Strain EG49.</title>
        <authorList>
            <person name="Harjes J."/>
            <person name="Ryu T."/>
            <person name="Abdelmohsen U.R."/>
            <person name="Moitinho-Silva L."/>
            <person name="Horn H."/>
            <person name="Ravasi T."/>
            <person name="Hentschel U."/>
        </authorList>
    </citation>
    <scope>NUCLEOTIDE SEQUENCE [LARGE SCALE GENOMIC DNA]</scope>
    <source>
        <strain evidence="5 6">EG49</strain>
    </source>
</reference>
<accession>W7IRC0</accession>
<dbReference type="GO" id="GO:0009317">
    <property type="term" value="C:acetyl-CoA carboxylase complex"/>
    <property type="evidence" value="ECO:0007669"/>
    <property type="project" value="TreeGrafter"/>
</dbReference>
<dbReference type="Proteomes" id="UP000019277">
    <property type="component" value="Unassembled WGS sequence"/>
</dbReference>
<dbReference type="InterPro" id="IPR011762">
    <property type="entry name" value="COA_CT_N"/>
</dbReference>
<dbReference type="Pfam" id="PF01039">
    <property type="entry name" value="Carboxyl_trans"/>
    <property type="match status" value="1"/>
</dbReference>
<dbReference type="InterPro" id="IPR029045">
    <property type="entry name" value="ClpP/crotonase-like_dom_sf"/>
</dbReference>
<dbReference type="SUPFAM" id="SSF52096">
    <property type="entry name" value="ClpP/crotonase"/>
    <property type="match status" value="2"/>
</dbReference>
<dbReference type="PANTHER" id="PTHR43842">
    <property type="entry name" value="PROPIONYL-COA CARBOXYLASE BETA CHAIN"/>
    <property type="match status" value="1"/>
</dbReference>
<dbReference type="PATRIC" id="fig|909613.9.peg.1889"/>
<keyword evidence="5" id="KW-0436">Ligase</keyword>
<evidence type="ECO:0000313" key="6">
    <source>
        <dbReference type="Proteomes" id="UP000019277"/>
    </source>
</evidence>
<keyword evidence="6" id="KW-1185">Reference proteome</keyword>
<dbReference type="InterPro" id="IPR034733">
    <property type="entry name" value="AcCoA_carboxyl_beta"/>
</dbReference>
<comment type="similarity">
    <text evidence="1">Belongs to the AccD/PCCB family.</text>
</comment>
<sequence length="552" mass="58784">MTAGVSDQERAAVLAPPPAPAQAPEPPEPVVPRRAGTAERIAEFRRRRQVARQPGSPRAAKRQHVLGKLTARERIDLLLDPDSFVETDAFVRHRSTNFGIDANRPAGDGVVTGYGTVDGRQVCVYAQDVTSFNGSVGEMFGTKVGKILDLAVQTGCPVIGINDSSGARIQEGVLSLSAYGQVARRVVRASGVIPQISLIMGVCAGGAVYTPAATDFVVMVDKTSHMFVTGPEVIRKVTGERISLEALGGGKVHSAQTGNAHYLATDEADAIAYVRDLLAFLPANNLDESPTYAATTDLTTTDTDAELDALIPDAPEHGYDMREVVERVVDDGDFLEVHPAFAPNILCGFARVEGTSVGVVANQPLHLAGSLDIDAAEKAARFVRFCDAFNIPIITLVDVPGFLPGAVQEHAGIIRRGAKLGFAYIESTVPKVTVITRKAFGGGYAVMGSKELGADVCFAWPVAQIGVMGAQGGVDMLFRKEIMSAPDPDDARRTFTEAYEDTLTSPYVAAERGCIDDVIAPSETRVAITRALRALRTKREAVAPRKHSNIPL</sequence>